<dbReference type="AlphaFoldDB" id="A0A0P1IX93"/>
<reference evidence="2" key="1">
    <citation type="submission" date="2015-09" db="EMBL/GenBank/DDBJ databases">
        <authorList>
            <person name="Rodrigo-Torres Lidia"/>
            <person name="Arahal R.David."/>
        </authorList>
    </citation>
    <scope>NUCLEOTIDE SEQUENCE [LARGE SCALE GENOMIC DNA]</scope>
    <source>
        <strain evidence="2">CECT 5114</strain>
    </source>
</reference>
<protein>
    <submittedName>
        <fullName evidence="1">Uncharacterized protein</fullName>
    </submittedName>
</protein>
<evidence type="ECO:0000313" key="1">
    <source>
        <dbReference type="EMBL" id="CUK26604.1"/>
    </source>
</evidence>
<name>A0A0P1IX93_9RHOB</name>
<dbReference type="Proteomes" id="UP000051184">
    <property type="component" value="Unassembled WGS sequence"/>
</dbReference>
<keyword evidence="2" id="KW-1185">Reference proteome</keyword>
<proteinExistence type="predicted"/>
<organism evidence="1 2">
    <name type="scientific">Cognatishimia activa</name>
    <dbReference type="NCBI Taxonomy" id="1715691"/>
    <lineage>
        <taxon>Bacteria</taxon>
        <taxon>Pseudomonadati</taxon>
        <taxon>Pseudomonadota</taxon>
        <taxon>Alphaproteobacteria</taxon>
        <taxon>Rhodobacterales</taxon>
        <taxon>Paracoccaceae</taxon>
        <taxon>Cognatishimia</taxon>
    </lineage>
</organism>
<accession>A0A0P1IX93</accession>
<sequence>MWMALSIAPVSAQSLDGRIFNGVIGPRTNPDLEDSLHFSDGHFWSDICTRCGFRPGMYTTEPTSEGMRFQGVLESESRGRFTYDGVVQEDGSIDVSINWERKRWYWTTKREIAFQGHEHQDRTSMTLPEILEKMSALDPDGNPMCARF</sequence>
<dbReference type="STRING" id="1715691.TA5113_01247"/>
<gene>
    <name evidence="1" type="ORF">TA5114_02419</name>
</gene>
<evidence type="ECO:0000313" key="2">
    <source>
        <dbReference type="Proteomes" id="UP000051184"/>
    </source>
</evidence>
<dbReference type="EMBL" id="CYUE01000020">
    <property type="protein sequence ID" value="CUK26604.1"/>
    <property type="molecule type" value="Genomic_DNA"/>
</dbReference>